<dbReference type="InterPro" id="IPR050228">
    <property type="entry name" value="Carboxylesterase_BioH"/>
</dbReference>
<dbReference type="Pfam" id="PF08386">
    <property type="entry name" value="Abhydrolase_4"/>
    <property type="match status" value="1"/>
</dbReference>
<gene>
    <name evidence="3" type="ORF">ACFFTR_27550</name>
</gene>
<accession>A0ABV5MDD2</accession>
<evidence type="ECO:0000259" key="1">
    <source>
        <dbReference type="Pfam" id="PF00561"/>
    </source>
</evidence>
<proteinExistence type="predicted"/>
<protein>
    <submittedName>
        <fullName evidence="3">Alpha/beta fold hydrolase</fullName>
    </submittedName>
</protein>
<dbReference type="RefSeq" id="WP_223105045.1">
    <property type="nucleotide sequence ID" value="NZ_CP061913.1"/>
</dbReference>
<dbReference type="PRINTS" id="PR00111">
    <property type="entry name" value="ABHYDROLASE"/>
</dbReference>
<organism evidence="3 4">
    <name type="scientific">Dactylosporangium vinaceum</name>
    <dbReference type="NCBI Taxonomy" id="53362"/>
    <lineage>
        <taxon>Bacteria</taxon>
        <taxon>Bacillati</taxon>
        <taxon>Actinomycetota</taxon>
        <taxon>Actinomycetes</taxon>
        <taxon>Micromonosporales</taxon>
        <taxon>Micromonosporaceae</taxon>
        <taxon>Dactylosporangium</taxon>
    </lineage>
</organism>
<evidence type="ECO:0000313" key="4">
    <source>
        <dbReference type="Proteomes" id="UP001589608"/>
    </source>
</evidence>
<dbReference type="PANTHER" id="PTHR43194:SF5">
    <property type="entry name" value="PIMELOYL-[ACYL-CARRIER PROTEIN] METHYL ESTER ESTERASE"/>
    <property type="match status" value="1"/>
</dbReference>
<dbReference type="InterPro" id="IPR029058">
    <property type="entry name" value="AB_hydrolase_fold"/>
</dbReference>
<sequence>MALRLARMSRAERRAAVAAPHPFLGFVSHNVCAGRLRLHVREHLTPGAPAWVLLHGLAVSHRYLMPTAAALAPASVHVPDLPGFGLSDKPREIYGPRRHAEVVAAWMDRAGIGPAGVLGNSFGCQVAVELAIVRPDLVSALVLVGPTVDPAAASAAGQIGRWLRDLAREDPWQARILAADLRDAGPRRVLGTLRRCVEHRMDERLPLVGTVPTLLLRGERDPIAPRRWLERAAARTPNAMVGEVPLAGHNAVTTAGAAVAALAQSSGTSCRAASSALAPPPAEPAS</sequence>
<dbReference type="Gene3D" id="3.40.50.1820">
    <property type="entry name" value="alpha/beta hydrolase"/>
    <property type="match status" value="1"/>
</dbReference>
<feature type="domain" description="AB hydrolase-1" evidence="1">
    <location>
        <begin position="52"/>
        <end position="180"/>
    </location>
</feature>
<dbReference type="PANTHER" id="PTHR43194">
    <property type="entry name" value="HYDROLASE ALPHA/BETA FOLD FAMILY"/>
    <property type="match status" value="1"/>
</dbReference>
<feature type="domain" description="Peptidase S33 tripeptidyl aminopeptidase-like C-terminal" evidence="2">
    <location>
        <begin position="207"/>
        <end position="260"/>
    </location>
</feature>
<keyword evidence="4" id="KW-1185">Reference proteome</keyword>
<dbReference type="Pfam" id="PF00561">
    <property type="entry name" value="Abhydrolase_1"/>
    <property type="match status" value="1"/>
</dbReference>
<dbReference type="InterPro" id="IPR000073">
    <property type="entry name" value="AB_hydrolase_1"/>
</dbReference>
<dbReference type="SUPFAM" id="SSF53474">
    <property type="entry name" value="alpha/beta-Hydrolases"/>
    <property type="match status" value="1"/>
</dbReference>
<dbReference type="InterPro" id="IPR013595">
    <property type="entry name" value="Pept_S33_TAP-like_C"/>
</dbReference>
<dbReference type="EMBL" id="JBHMCA010000051">
    <property type="protein sequence ID" value="MFB9446863.1"/>
    <property type="molecule type" value="Genomic_DNA"/>
</dbReference>
<evidence type="ECO:0000313" key="3">
    <source>
        <dbReference type="EMBL" id="MFB9446863.1"/>
    </source>
</evidence>
<reference evidence="3 4" key="1">
    <citation type="submission" date="2024-09" db="EMBL/GenBank/DDBJ databases">
        <authorList>
            <person name="Sun Q."/>
            <person name="Mori K."/>
        </authorList>
    </citation>
    <scope>NUCLEOTIDE SEQUENCE [LARGE SCALE GENOMIC DNA]</scope>
    <source>
        <strain evidence="3 4">JCM 3307</strain>
    </source>
</reference>
<comment type="caution">
    <text evidence="3">The sequence shown here is derived from an EMBL/GenBank/DDBJ whole genome shotgun (WGS) entry which is preliminary data.</text>
</comment>
<name>A0ABV5MDD2_9ACTN</name>
<dbReference type="Proteomes" id="UP001589608">
    <property type="component" value="Unassembled WGS sequence"/>
</dbReference>
<keyword evidence="3" id="KW-0378">Hydrolase</keyword>
<evidence type="ECO:0000259" key="2">
    <source>
        <dbReference type="Pfam" id="PF08386"/>
    </source>
</evidence>
<dbReference type="GO" id="GO:0016787">
    <property type="term" value="F:hydrolase activity"/>
    <property type="evidence" value="ECO:0007669"/>
    <property type="project" value="UniProtKB-KW"/>
</dbReference>